<keyword evidence="1" id="KW-0812">Transmembrane</keyword>
<protein>
    <submittedName>
        <fullName evidence="2">Uncharacterized protein</fullName>
    </submittedName>
</protein>
<evidence type="ECO:0000313" key="2">
    <source>
        <dbReference type="EMBL" id="ART32433.1"/>
    </source>
</evidence>
<dbReference type="AlphaFoldDB" id="A0A1Y0B4V3"/>
<reference evidence="2" key="1">
    <citation type="submission" date="2017-03" db="EMBL/GenBank/DDBJ databases">
        <title>The mitochondrial genome of the carnivorous plant Utricularia reniformis (Lentibulariaceae): structure, comparative analysis and evolutionary landmarks.</title>
        <authorList>
            <person name="Silva S.R."/>
            <person name="Alvarenga D.O."/>
            <person name="Michael T.P."/>
            <person name="Miranda V.F.O."/>
            <person name="Varani A.M."/>
        </authorList>
    </citation>
    <scope>NUCLEOTIDE SEQUENCE</scope>
</reference>
<organism evidence="2">
    <name type="scientific">Utricularia reniformis</name>
    <dbReference type="NCBI Taxonomy" id="192314"/>
    <lineage>
        <taxon>Eukaryota</taxon>
        <taxon>Viridiplantae</taxon>
        <taxon>Streptophyta</taxon>
        <taxon>Embryophyta</taxon>
        <taxon>Tracheophyta</taxon>
        <taxon>Spermatophyta</taxon>
        <taxon>Magnoliopsida</taxon>
        <taxon>eudicotyledons</taxon>
        <taxon>Gunneridae</taxon>
        <taxon>Pentapetalae</taxon>
        <taxon>asterids</taxon>
        <taxon>lamiids</taxon>
        <taxon>Lamiales</taxon>
        <taxon>Lentibulariaceae</taxon>
        <taxon>Utricularia</taxon>
    </lineage>
</organism>
<keyword evidence="2" id="KW-0496">Mitochondrion</keyword>
<name>A0A1Y0B4V3_9LAMI</name>
<feature type="transmembrane region" description="Helical" evidence="1">
    <location>
        <begin position="37"/>
        <end position="60"/>
    </location>
</feature>
<sequence>MLVFSLSFLEFNAGKLENTYSFIPLGVPNRSSKQEMRVIRCSSLAILLLSLSLSALPFLIS</sequence>
<proteinExistence type="predicted"/>
<keyword evidence="1" id="KW-1133">Transmembrane helix</keyword>
<dbReference type="EMBL" id="KY774314">
    <property type="protein sequence ID" value="ART32433.1"/>
    <property type="molecule type" value="Genomic_DNA"/>
</dbReference>
<accession>A0A1Y0B4V3</accession>
<geneLocation type="mitochondrion" evidence="2"/>
<keyword evidence="1" id="KW-0472">Membrane</keyword>
<gene>
    <name evidence="2" type="ORF">AEK19_MT2288</name>
</gene>
<evidence type="ECO:0000256" key="1">
    <source>
        <dbReference type="SAM" id="Phobius"/>
    </source>
</evidence>